<evidence type="ECO:0000313" key="3">
    <source>
        <dbReference type="Proteomes" id="UP001202922"/>
    </source>
</evidence>
<dbReference type="Gene3D" id="6.10.140.530">
    <property type="match status" value="1"/>
</dbReference>
<gene>
    <name evidence="2" type="ORF">L0M17_17800</name>
</gene>
<proteinExistence type="predicted"/>
<sequence length="85" mass="9814">MRQRLAREITGLPEPKEPEDQFARILRALADFRERHGRVPEKKAEETSESWLGAWLEAQRAEERSGALPEARSRMLKDVLGSDWA</sequence>
<dbReference type="InterPro" id="IPR005114">
    <property type="entry name" value="Helicase_assoc"/>
</dbReference>
<dbReference type="RefSeq" id="WP_241055738.1">
    <property type="nucleotide sequence ID" value="NZ_JAKZBV010000001.1"/>
</dbReference>
<dbReference type="EMBL" id="JAKZBV010000001">
    <property type="protein sequence ID" value="MCH6471800.1"/>
    <property type="molecule type" value="Genomic_DNA"/>
</dbReference>
<accession>A0ABS9U564</accession>
<evidence type="ECO:0000313" key="2">
    <source>
        <dbReference type="EMBL" id="MCH6471800.1"/>
    </source>
</evidence>
<dbReference type="Proteomes" id="UP001202922">
    <property type="component" value="Unassembled WGS sequence"/>
</dbReference>
<protein>
    <submittedName>
        <fullName evidence="2">Helicase associated domain-containing protein</fullName>
    </submittedName>
</protein>
<evidence type="ECO:0000259" key="1">
    <source>
        <dbReference type="Pfam" id="PF03457"/>
    </source>
</evidence>
<name>A0ABS9U564_9MICC</name>
<dbReference type="Pfam" id="PF03457">
    <property type="entry name" value="HA"/>
    <property type="match status" value="1"/>
</dbReference>
<organism evidence="2 3">
    <name type="scientific">Sinomonas terrae</name>
    <dbReference type="NCBI Taxonomy" id="2908838"/>
    <lineage>
        <taxon>Bacteria</taxon>
        <taxon>Bacillati</taxon>
        <taxon>Actinomycetota</taxon>
        <taxon>Actinomycetes</taxon>
        <taxon>Micrococcales</taxon>
        <taxon>Micrococcaceae</taxon>
        <taxon>Sinomonas</taxon>
    </lineage>
</organism>
<reference evidence="2 3" key="1">
    <citation type="submission" date="2022-03" db="EMBL/GenBank/DDBJ databases">
        <title>Sinomonas sp. isolated from a soil.</title>
        <authorList>
            <person name="Han J."/>
            <person name="Kim D.-U."/>
        </authorList>
    </citation>
    <scope>NUCLEOTIDE SEQUENCE [LARGE SCALE GENOMIC DNA]</scope>
    <source>
        <strain evidence="2 3">5-5</strain>
    </source>
</reference>
<feature type="domain" description="Helicase-associated" evidence="1">
    <location>
        <begin position="19"/>
        <end position="78"/>
    </location>
</feature>
<keyword evidence="3" id="KW-1185">Reference proteome</keyword>
<comment type="caution">
    <text evidence="2">The sequence shown here is derived from an EMBL/GenBank/DDBJ whole genome shotgun (WGS) entry which is preliminary data.</text>
</comment>